<keyword evidence="5" id="KW-0732">Signal</keyword>
<dbReference type="HOGENOM" id="CLU_042529_1_0_10"/>
<evidence type="ECO:0000256" key="4">
    <source>
        <dbReference type="ARBA" id="ARBA00023284"/>
    </source>
</evidence>
<feature type="domain" description="Thioredoxin" evidence="6">
    <location>
        <begin position="232"/>
        <end position="380"/>
    </location>
</feature>
<dbReference type="GO" id="GO:0030313">
    <property type="term" value="C:cell envelope"/>
    <property type="evidence" value="ECO:0007669"/>
    <property type="project" value="UniProtKB-SubCell"/>
</dbReference>
<keyword evidence="2" id="KW-0201">Cytochrome c-type biogenesis</keyword>
<sequence length="385" mass="43765">MKKLVFLMLSLVMLASSYTSVPDGALKGVLSGTVSGVDSAYIVLKMWDIEVHGALKTIDSIPVVGGKFEYNYYEPNGSQMVKVFLQRNDSTQQVVFFVNPFVKKNYTFHCGDIYLDNSRTTIYLDSLCTKGTMAGEISARIEGSVETDIMYRKVNDEIFVNHYFDKEGVLTNPDFIRENPKSYSLLNSVYESKGQYKSFVTLKSHFNLFDVSLKESPLGKEMQEYLAREEALAKSGIARDFSFYDLDGNNYHFKDFIGDRKLGLIVFWASWCGPCKAELPELKDLYRHYQDRVSFVSMSIDKKFEDWSRAVRADNVDWPSLSGHPESATKVVDVFHTSAVPTFILVDDRGNILFSNVGGRAEIDGVNRFVQLKDIANLMDKYLMR</sequence>
<evidence type="ECO:0000256" key="1">
    <source>
        <dbReference type="ARBA" id="ARBA00004196"/>
    </source>
</evidence>
<dbReference type="InterPro" id="IPR036249">
    <property type="entry name" value="Thioredoxin-like_sf"/>
</dbReference>
<dbReference type="InterPro" id="IPR050553">
    <property type="entry name" value="Thioredoxin_ResA/DsbE_sf"/>
</dbReference>
<dbReference type="Pfam" id="PF13905">
    <property type="entry name" value="Thioredoxin_8"/>
    <property type="match status" value="1"/>
</dbReference>
<keyword evidence="4" id="KW-0676">Redox-active center</keyword>
<dbReference type="InterPro" id="IPR017937">
    <property type="entry name" value="Thioredoxin_CS"/>
</dbReference>
<reference key="1">
    <citation type="submission" date="2010-11" db="EMBL/GenBank/DDBJ databases">
        <title>The complete genome of Bacteroides helcogenes P 36-108.</title>
        <authorList>
            <consortium name="US DOE Joint Genome Institute (JGI-PGF)"/>
            <person name="Lucas S."/>
            <person name="Copeland A."/>
            <person name="Lapidus A."/>
            <person name="Bruce D."/>
            <person name="Goodwin L."/>
            <person name="Pitluck S."/>
            <person name="Kyrpides N."/>
            <person name="Mavromatis K."/>
            <person name="Ivanova N."/>
            <person name="Zeytun A."/>
            <person name="Brettin T."/>
            <person name="Detter J.C."/>
            <person name="Tapia R."/>
            <person name="Han C."/>
            <person name="Land M."/>
            <person name="Hauser L."/>
            <person name="Markowitz V."/>
            <person name="Cheng J.-F."/>
            <person name="Hugenholtz P."/>
            <person name="Woyke T."/>
            <person name="Wu D."/>
            <person name="Gronow S."/>
            <person name="Wellnitz S."/>
            <person name="Brambilla E."/>
            <person name="Klenk H.-P."/>
            <person name="Eisen J.A."/>
        </authorList>
    </citation>
    <scope>NUCLEOTIDE SEQUENCE</scope>
    <source>
        <strain>P 36-108</strain>
    </source>
</reference>
<evidence type="ECO:0000256" key="5">
    <source>
        <dbReference type="SAM" id="SignalP"/>
    </source>
</evidence>
<dbReference type="CDD" id="cd02966">
    <property type="entry name" value="TlpA_like_family"/>
    <property type="match status" value="1"/>
</dbReference>
<evidence type="ECO:0000313" key="7">
    <source>
        <dbReference type="EMBL" id="ADV42832.1"/>
    </source>
</evidence>
<gene>
    <name evidence="7" type="ordered locus">Bache_0812</name>
</gene>
<dbReference type="InterPro" id="IPR012336">
    <property type="entry name" value="Thioredoxin-like_fold"/>
</dbReference>
<feature type="chain" id="PRO_5003209273" evidence="5">
    <location>
        <begin position="22"/>
        <end position="385"/>
    </location>
</feature>
<feature type="signal peptide" evidence="5">
    <location>
        <begin position="1"/>
        <end position="21"/>
    </location>
</feature>
<dbReference type="KEGG" id="bhl:Bache_0812"/>
<dbReference type="InterPro" id="IPR013766">
    <property type="entry name" value="Thioredoxin_domain"/>
</dbReference>
<name>E6SPE3_BACT6</name>
<protein>
    <submittedName>
        <fullName evidence="7">Alkyl hydroperoxide reductase/ Thiol specific antioxidant/ Mal allergen</fullName>
    </submittedName>
</protein>
<keyword evidence="3" id="KW-1015">Disulfide bond</keyword>
<reference evidence="7 8" key="2">
    <citation type="journal article" date="2011" name="Stand. Genomic Sci.">
        <title>Complete genome sequence of Bacteroides helcogenes type strain (P 36-108).</title>
        <authorList>
            <person name="Pati A."/>
            <person name="Gronow S."/>
            <person name="Zeytun A."/>
            <person name="Lapidus A."/>
            <person name="Nolan M."/>
            <person name="Hammon N."/>
            <person name="Deshpande S."/>
            <person name="Cheng J.F."/>
            <person name="Tapia R."/>
            <person name="Han C."/>
            <person name="Goodwin L."/>
            <person name="Pitluck S."/>
            <person name="Liolios K."/>
            <person name="Pagani I."/>
            <person name="Ivanova N."/>
            <person name="Mavromatis K."/>
            <person name="Chen A."/>
            <person name="Palaniappan K."/>
            <person name="Land M."/>
            <person name="Hauser L."/>
            <person name="Chang Y.J."/>
            <person name="Jeffries C.D."/>
            <person name="Detter J.C."/>
            <person name="Brambilla E."/>
            <person name="Rohde M."/>
            <person name="Goker M."/>
            <person name="Woyke T."/>
            <person name="Bristow J."/>
            <person name="Eisen J.A."/>
            <person name="Markowitz V."/>
            <person name="Hugenholtz P."/>
            <person name="Kyrpides N.C."/>
            <person name="Klenk H.P."/>
            <person name="Lucas S."/>
        </authorList>
    </citation>
    <scope>NUCLEOTIDE SEQUENCE [LARGE SCALE GENOMIC DNA]</scope>
    <source>
        <strain evidence="8">ATCC 35417 / DSM 20613 / JCM 6297 / CCUG 15421 / P 36-108</strain>
    </source>
</reference>
<evidence type="ECO:0000259" key="6">
    <source>
        <dbReference type="PROSITE" id="PS51352"/>
    </source>
</evidence>
<dbReference type="GO" id="GO:0017004">
    <property type="term" value="P:cytochrome complex assembly"/>
    <property type="evidence" value="ECO:0007669"/>
    <property type="project" value="UniProtKB-KW"/>
</dbReference>
<dbReference type="Gene3D" id="3.40.30.10">
    <property type="entry name" value="Glutaredoxin"/>
    <property type="match status" value="1"/>
</dbReference>
<dbReference type="PROSITE" id="PS51352">
    <property type="entry name" value="THIOREDOXIN_2"/>
    <property type="match status" value="1"/>
</dbReference>
<keyword evidence="8" id="KW-1185">Reference proteome</keyword>
<dbReference type="SUPFAM" id="SSF52833">
    <property type="entry name" value="Thioredoxin-like"/>
    <property type="match status" value="1"/>
</dbReference>
<evidence type="ECO:0000313" key="8">
    <source>
        <dbReference type="Proteomes" id="UP000008630"/>
    </source>
</evidence>
<evidence type="ECO:0000256" key="3">
    <source>
        <dbReference type="ARBA" id="ARBA00023157"/>
    </source>
</evidence>
<dbReference type="OrthoDB" id="979391at2"/>
<dbReference type="PANTHER" id="PTHR42852">
    <property type="entry name" value="THIOL:DISULFIDE INTERCHANGE PROTEIN DSBE"/>
    <property type="match status" value="1"/>
</dbReference>
<dbReference type="AlphaFoldDB" id="E6SPE3"/>
<dbReference type="EMBL" id="CP002352">
    <property type="protein sequence ID" value="ADV42832.1"/>
    <property type="molecule type" value="Genomic_DNA"/>
</dbReference>
<dbReference type="STRING" id="693979.Bache_0812"/>
<dbReference type="Proteomes" id="UP000008630">
    <property type="component" value="Chromosome"/>
</dbReference>
<evidence type="ECO:0000256" key="2">
    <source>
        <dbReference type="ARBA" id="ARBA00022748"/>
    </source>
</evidence>
<dbReference type="PANTHER" id="PTHR42852:SF6">
    <property type="entry name" value="THIOL:DISULFIDE INTERCHANGE PROTEIN DSBE"/>
    <property type="match status" value="1"/>
</dbReference>
<dbReference type="PROSITE" id="PS00194">
    <property type="entry name" value="THIOREDOXIN_1"/>
    <property type="match status" value="1"/>
</dbReference>
<comment type="subcellular location">
    <subcellularLocation>
        <location evidence="1">Cell envelope</location>
    </subcellularLocation>
</comment>
<organism evidence="7 8">
    <name type="scientific">Bacteroides helcogenes (strain ATCC 35417 / DSM 20613 / JCM 6297 / CCUG 15421 / P 36-108)</name>
    <dbReference type="NCBI Taxonomy" id="693979"/>
    <lineage>
        <taxon>Bacteria</taxon>
        <taxon>Pseudomonadati</taxon>
        <taxon>Bacteroidota</taxon>
        <taxon>Bacteroidia</taxon>
        <taxon>Bacteroidales</taxon>
        <taxon>Bacteroidaceae</taxon>
        <taxon>Bacteroides</taxon>
    </lineage>
</organism>
<proteinExistence type="predicted"/>
<dbReference type="eggNOG" id="COG0526">
    <property type="taxonomic scope" value="Bacteria"/>
</dbReference>
<dbReference type="RefSeq" id="WP_013546446.1">
    <property type="nucleotide sequence ID" value="NC_014933.1"/>
</dbReference>
<accession>E6SPE3</accession>